<evidence type="ECO:0000313" key="1">
    <source>
        <dbReference type="EMBL" id="PIS14622.1"/>
    </source>
</evidence>
<proteinExistence type="predicted"/>
<dbReference type="Proteomes" id="UP000230775">
    <property type="component" value="Unassembled WGS sequence"/>
</dbReference>
<sequence length="146" mass="16323">MRTNFRKAKSSFLTVLSGIAFIFLIWMLIFGKVKASALLAPFLKKLPKNETELVSGTEGVLGEAVEKIKEGNLKKIIEKGSTLFESSQLAEPARDIRENVKQKIDETLQSAKELPAKEIKIIQMEICKQWLLDEIPATSSGSEEKE</sequence>
<accession>A0A2H0WPN9</accession>
<name>A0A2H0WPN9_9BACT</name>
<organism evidence="1 2">
    <name type="scientific">Candidatus Shapirobacteria bacterium CG09_land_8_20_14_0_10_39_12</name>
    <dbReference type="NCBI Taxonomy" id="1974885"/>
    <lineage>
        <taxon>Bacteria</taxon>
        <taxon>Candidatus Shapironibacteriota</taxon>
    </lineage>
</organism>
<reference evidence="2" key="1">
    <citation type="submission" date="2017-09" db="EMBL/GenBank/DDBJ databases">
        <title>Depth-based differentiation of microbial function through sediment-hosted aquifers and enrichment of novel symbionts in the deep terrestrial subsurface.</title>
        <authorList>
            <person name="Probst A.J."/>
            <person name="Ladd B."/>
            <person name="Jarett J.K."/>
            <person name="Geller-Mcgrath D.E."/>
            <person name="Sieber C.M.K."/>
            <person name="Emerson J.B."/>
            <person name="Anantharaman K."/>
            <person name="Thomas B.C."/>
            <person name="Malmstrom R."/>
            <person name="Stieglmeier M."/>
            <person name="Klingl A."/>
            <person name="Woyke T."/>
            <person name="Ryan C.M."/>
            <person name="Banfield J.F."/>
        </authorList>
    </citation>
    <scope>NUCLEOTIDE SEQUENCE [LARGE SCALE GENOMIC DNA]</scope>
</reference>
<gene>
    <name evidence="1" type="ORF">COT64_01680</name>
</gene>
<dbReference type="EMBL" id="PEZI01000037">
    <property type="protein sequence ID" value="PIS14622.1"/>
    <property type="molecule type" value="Genomic_DNA"/>
</dbReference>
<evidence type="ECO:0000313" key="2">
    <source>
        <dbReference type="Proteomes" id="UP000230775"/>
    </source>
</evidence>
<dbReference type="AlphaFoldDB" id="A0A2H0WPN9"/>
<comment type="caution">
    <text evidence="1">The sequence shown here is derived from an EMBL/GenBank/DDBJ whole genome shotgun (WGS) entry which is preliminary data.</text>
</comment>
<protein>
    <submittedName>
        <fullName evidence="1">Uncharacterized protein</fullName>
    </submittedName>
</protein>